<evidence type="ECO:0000259" key="3">
    <source>
        <dbReference type="Pfam" id="PF05670"/>
    </source>
</evidence>
<evidence type="ECO:0000313" key="4">
    <source>
        <dbReference type="EMBL" id="KAK9906336.1"/>
    </source>
</evidence>
<dbReference type="PANTHER" id="PTHR13049:SF2">
    <property type="entry name" value="COILED-COIL DOMAIN-CONTAINING PROTEIN 25"/>
    <property type="match status" value="1"/>
</dbReference>
<evidence type="ECO:0000256" key="2">
    <source>
        <dbReference type="SAM" id="MobiDB-lite"/>
    </source>
</evidence>
<evidence type="ECO:0000313" key="5">
    <source>
        <dbReference type="Proteomes" id="UP001491310"/>
    </source>
</evidence>
<dbReference type="Proteomes" id="UP001491310">
    <property type="component" value="Unassembled WGS sequence"/>
</dbReference>
<keyword evidence="5" id="KW-1185">Reference proteome</keyword>
<evidence type="ECO:0000256" key="1">
    <source>
        <dbReference type="ARBA" id="ARBA00008998"/>
    </source>
</evidence>
<comment type="caution">
    <text evidence="4">The sequence shown here is derived from an EMBL/GenBank/DDBJ whole genome shotgun (WGS) entry which is preliminary data.</text>
</comment>
<protein>
    <recommendedName>
        <fullName evidence="3">NFACT RNA-binding domain-containing protein</fullName>
    </recommendedName>
</protein>
<feature type="compositionally biased region" description="Polar residues" evidence="2">
    <location>
        <begin position="177"/>
        <end position="191"/>
    </location>
</feature>
<sequence length="198" mass="22922">MGKDKFENEDLIRYSIPLDVWFHVDDLSSAHVYLRLPPGQSFEDIPSDTLEDCCQLVKANSIQGNKLDNVGIVWTPVSNLKKTASMEVGQVGFKDLKLIKKTKVECRVNAIVNRLNSTKREEYPDLAAEREAYDKEIRLQRKTEIQAQKRSEKAAKEAAVRDSDMRSYKHIMKEENMMTSKEVSQKYSSFQDYEEDFM</sequence>
<dbReference type="EMBL" id="JALJOT010000010">
    <property type="protein sequence ID" value="KAK9906336.1"/>
    <property type="molecule type" value="Genomic_DNA"/>
</dbReference>
<reference evidence="4 5" key="1">
    <citation type="journal article" date="2024" name="Nat. Commun.">
        <title>Phylogenomics reveals the evolutionary origins of lichenization in chlorophyte algae.</title>
        <authorList>
            <person name="Puginier C."/>
            <person name="Libourel C."/>
            <person name="Otte J."/>
            <person name="Skaloud P."/>
            <person name="Haon M."/>
            <person name="Grisel S."/>
            <person name="Petersen M."/>
            <person name="Berrin J.G."/>
            <person name="Delaux P.M."/>
            <person name="Dal Grande F."/>
            <person name="Keller J."/>
        </authorList>
    </citation>
    <scope>NUCLEOTIDE SEQUENCE [LARGE SCALE GENOMIC DNA]</scope>
    <source>
        <strain evidence="4 5">SAG 216-7</strain>
    </source>
</reference>
<feature type="region of interest" description="Disordered" evidence="2">
    <location>
        <begin position="172"/>
        <end position="198"/>
    </location>
</feature>
<dbReference type="PANTHER" id="PTHR13049">
    <property type="entry name" value="DUF814-RELATED"/>
    <property type="match status" value="1"/>
</dbReference>
<name>A0ABR2YIR9_9CHLO</name>
<accession>A0ABR2YIR9</accession>
<proteinExistence type="inferred from homology"/>
<feature type="domain" description="NFACT RNA-binding" evidence="3">
    <location>
        <begin position="1"/>
        <end position="95"/>
    </location>
</feature>
<dbReference type="InterPro" id="IPR039730">
    <property type="entry name" value="Jlp2/Ccd25"/>
</dbReference>
<gene>
    <name evidence="4" type="ORF">WJX75_000191</name>
</gene>
<dbReference type="Pfam" id="PF05670">
    <property type="entry name" value="NFACT-R_1"/>
    <property type="match status" value="1"/>
</dbReference>
<organism evidence="4 5">
    <name type="scientific">Coccomyxa subellipsoidea</name>
    <dbReference type="NCBI Taxonomy" id="248742"/>
    <lineage>
        <taxon>Eukaryota</taxon>
        <taxon>Viridiplantae</taxon>
        <taxon>Chlorophyta</taxon>
        <taxon>core chlorophytes</taxon>
        <taxon>Trebouxiophyceae</taxon>
        <taxon>Trebouxiophyceae incertae sedis</taxon>
        <taxon>Coccomyxaceae</taxon>
        <taxon>Coccomyxa</taxon>
    </lineage>
</organism>
<feature type="region of interest" description="Disordered" evidence="2">
    <location>
        <begin position="148"/>
        <end position="167"/>
    </location>
</feature>
<comment type="similarity">
    <text evidence="1">Belongs to the CCDC25 family.</text>
</comment>
<dbReference type="InterPro" id="IPR008532">
    <property type="entry name" value="NFACT_RNA-bd"/>
</dbReference>